<dbReference type="GO" id="GO:0043709">
    <property type="term" value="P:cell adhesion involved in single-species biofilm formation"/>
    <property type="evidence" value="ECO:0007669"/>
    <property type="project" value="TreeGrafter"/>
</dbReference>
<feature type="transmembrane region" description="Helical" evidence="4">
    <location>
        <begin position="24"/>
        <end position="45"/>
    </location>
</feature>
<feature type="transmembrane region" description="Helical" evidence="4">
    <location>
        <begin position="51"/>
        <end position="70"/>
    </location>
</feature>
<dbReference type="PANTHER" id="PTHR45138:SF9">
    <property type="entry name" value="DIGUANYLATE CYCLASE DGCM-RELATED"/>
    <property type="match status" value="1"/>
</dbReference>
<dbReference type="InterPro" id="IPR029787">
    <property type="entry name" value="Nucleotide_cyclase"/>
</dbReference>
<name>U3A075_VIBPR</name>
<dbReference type="CDD" id="cd01949">
    <property type="entry name" value="GGDEF"/>
    <property type="match status" value="1"/>
</dbReference>
<dbReference type="Proteomes" id="UP000016570">
    <property type="component" value="Unassembled WGS sequence"/>
</dbReference>
<comment type="cofactor">
    <cofactor evidence="1">
        <name>Mg(2+)</name>
        <dbReference type="ChEBI" id="CHEBI:18420"/>
    </cofactor>
</comment>
<evidence type="ECO:0000256" key="1">
    <source>
        <dbReference type="ARBA" id="ARBA00001946"/>
    </source>
</evidence>
<comment type="catalytic activity">
    <reaction evidence="3">
        <text>2 GTP = 3',3'-c-di-GMP + 2 diphosphate</text>
        <dbReference type="Rhea" id="RHEA:24898"/>
        <dbReference type="ChEBI" id="CHEBI:33019"/>
        <dbReference type="ChEBI" id="CHEBI:37565"/>
        <dbReference type="ChEBI" id="CHEBI:58805"/>
        <dbReference type="EC" id="2.7.7.65"/>
    </reaction>
</comment>
<evidence type="ECO:0000256" key="2">
    <source>
        <dbReference type="ARBA" id="ARBA00012528"/>
    </source>
</evidence>
<feature type="transmembrane region" description="Helical" evidence="4">
    <location>
        <begin position="112"/>
        <end position="138"/>
    </location>
</feature>
<dbReference type="GO" id="GO:1902201">
    <property type="term" value="P:negative regulation of bacterial-type flagellum-dependent cell motility"/>
    <property type="evidence" value="ECO:0007669"/>
    <property type="project" value="TreeGrafter"/>
</dbReference>
<dbReference type="AlphaFoldDB" id="U3A075"/>
<gene>
    <name evidence="6" type="ORF">VPR01S_05_00370</name>
</gene>
<dbReference type="InterPro" id="IPR050469">
    <property type="entry name" value="Diguanylate_Cyclase"/>
</dbReference>
<dbReference type="SMART" id="SM00267">
    <property type="entry name" value="GGDEF"/>
    <property type="match status" value="1"/>
</dbReference>
<feature type="transmembrane region" description="Helical" evidence="4">
    <location>
        <begin position="145"/>
        <end position="163"/>
    </location>
</feature>
<dbReference type="Gene3D" id="3.30.70.270">
    <property type="match status" value="1"/>
</dbReference>
<dbReference type="STRING" id="1219065.VPR01S_05_00370"/>
<dbReference type="GO" id="GO:0052621">
    <property type="term" value="F:diguanylate cyclase activity"/>
    <property type="evidence" value="ECO:0007669"/>
    <property type="project" value="UniProtKB-EC"/>
</dbReference>
<keyword evidence="4" id="KW-0812">Transmembrane</keyword>
<organism evidence="6 7">
    <name type="scientific">Vibrio proteolyticus NBRC 13287</name>
    <dbReference type="NCBI Taxonomy" id="1219065"/>
    <lineage>
        <taxon>Bacteria</taxon>
        <taxon>Pseudomonadati</taxon>
        <taxon>Pseudomonadota</taxon>
        <taxon>Gammaproteobacteria</taxon>
        <taxon>Vibrionales</taxon>
        <taxon>Vibrionaceae</taxon>
        <taxon>Vibrio</taxon>
    </lineage>
</organism>
<dbReference type="RefSeq" id="WP_021704720.1">
    <property type="nucleotide sequence ID" value="NZ_BATJ01000005.1"/>
</dbReference>
<dbReference type="FunFam" id="3.30.70.270:FF:000001">
    <property type="entry name" value="Diguanylate cyclase domain protein"/>
    <property type="match status" value="1"/>
</dbReference>
<protein>
    <recommendedName>
        <fullName evidence="2">diguanylate cyclase</fullName>
        <ecNumber evidence="2">2.7.7.65</ecNumber>
    </recommendedName>
</protein>
<evidence type="ECO:0000256" key="4">
    <source>
        <dbReference type="SAM" id="Phobius"/>
    </source>
</evidence>
<feature type="transmembrane region" description="Helical" evidence="4">
    <location>
        <begin position="82"/>
        <end position="106"/>
    </location>
</feature>
<dbReference type="PROSITE" id="PS50887">
    <property type="entry name" value="GGDEF"/>
    <property type="match status" value="1"/>
</dbReference>
<dbReference type="InterPro" id="IPR000160">
    <property type="entry name" value="GGDEF_dom"/>
</dbReference>
<proteinExistence type="predicted"/>
<dbReference type="Pfam" id="PF00990">
    <property type="entry name" value="GGDEF"/>
    <property type="match status" value="1"/>
</dbReference>
<sequence length="351" mass="38854">MKNAFKDPRAVFTGIFDSENQPHVLKLISALTAVIFVVLAIKNYLIGQSVIATTLLLFECALLAEVYFTLNGKAHPWRYMVPLALIVFNIVLAVVIFGTLATYWAFPVVTTIAFLIASPVSIIANVTILLGCSLAAYAHQELSETLRFTVALLVCGSISQIVVEAVRALQSKLRYLSTHDPVTGTLNRRQLDNFLTMALEEKNQAVPSTIAILDIDNFKQINDNFGHDVGDQVIQRITQLMKNEFSNDSVKLFRVGGDEFMLLMCGYPLEVAHRHLRSLCAQIRQHTYPCNVVVTVSVGVAECQSEENGKLWMKRADMALYTSKRSGRDAITVDGIHQVVALSYSGSDNLQ</sequence>
<keyword evidence="4" id="KW-0472">Membrane</keyword>
<dbReference type="InterPro" id="IPR043128">
    <property type="entry name" value="Rev_trsase/Diguanyl_cyclase"/>
</dbReference>
<evidence type="ECO:0000256" key="3">
    <source>
        <dbReference type="ARBA" id="ARBA00034247"/>
    </source>
</evidence>
<dbReference type="PANTHER" id="PTHR45138">
    <property type="entry name" value="REGULATORY COMPONENTS OF SENSORY TRANSDUCTION SYSTEM"/>
    <property type="match status" value="1"/>
</dbReference>
<accession>U3A075</accession>
<dbReference type="eggNOG" id="COG2199">
    <property type="taxonomic scope" value="Bacteria"/>
</dbReference>
<dbReference type="EC" id="2.7.7.65" evidence="2"/>
<evidence type="ECO:0000313" key="7">
    <source>
        <dbReference type="Proteomes" id="UP000016570"/>
    </source>
</evidence>
<evidence type="ECO:0000259" key="5">
    <source>
        <dbReference type="PROSITE" id="PS50887"/>
    </source>
</evidence>
<comment type="caution">
    <text evidence="6">The sequence shown here is derived from an EMBL/GenBank/DDBJ whole genome shotgun (WGS) entry which is preliminary data.</text>
</comment>
<dbReference type="EMBL" id="BATJ01000005">
    <property type="protein sequence ID" value="GAD66742.1"/>
    <property type="molecule type" value="Genomic_DNA"/>
</dbReference>
<dbReference type="SUPFAM" id="SSF55073">
    <property type="entry name" value="Nucleotide cyclase"/>
    <property type="match status" value="1"/>
</dbReference>
<dbReference type="NCBIfam" id="TIGR00254">
    <property type="entry name" value="GGDEF"/>
    <property type="match status" value="1"/>
</dbReference>
<keyword evidence="4" id="KW-1133">Transmembrane helix</keyword>
<keyword evidence="7" id="KW-1185">Reference proteome</keyword>
<reference evidence="6 7" key="1">
    <citation type="submission" date="2013-09" db="EMBL/GenBank/DDBJ databases">
        <title>Whole genome shotgun sequence of Vibrio proteolyticus NBRC 13287.</title>
        <authorList>
            <person name="Isaki S."/>
            <person name="Hosoyama A."/>
            <person name="Numata M."/>
            <person name="Hashimoto M."/>
            <person name="Hosoyama Y."/>
            <person name="Tsuchikane K."/>
            <person name="Noguchi M."/>
            <person name="Hirakata S."/>
            <person name="Ichikawa N."/>
            <person name="Ohji S."/>
            <person name="Yamazoe A."/>
            <person name="Fujita N."/>
        </authorList>
    </citation>
    <scope>NUCLEOTIDE SEQUENCE [LARGE SCALE GENOMIC DNA]</scope>
    <source>
        <strain evidence="6 7">NBRC 13287</strain>
    </source>
</reference>
<feature type="domain" description="GGDEF" evidence="5">
    <location>
        <begin position="206"/>
        <end position="336"/>
    </location>
</feature>
<evidence type="ECO:0000313" key="6">
    <source>
        <dbReference type="EMBL" id="GAD66742.1"/>
    </source>
</evidence>
<dbReference type="GO" id="GO:0005886">
    <property type="term" value="C:plasma membrane"/>
    <property type="evidence" value="ECO:0007669"/>
    <property type="project" value="TreeGrafter"/>
</dbReference>